<dbReference type="PANTHER" id="PTHR23305">
    <property type="entry name" value="OBG GTPASE FAMILY"/>
    <property type="match status" value="1"/>
</dbReference>
<sequence length="211" mass="23676">MGKVRALLEANKPVRDAAWTTPEVELICKKLYMLLTTKPCVYLINLSADDFVRKKNKWLVKIKSWIDGHGGGAMIPMSVEYEQALHKMRDDPLAYNEAVKTAKSVLPRAIKVAYHELGLIHFLTAGEKEVRCWTVLSGATAPQAAGVIHSDFERGFIKAEVVSFEDWKEYGKNGMAGVRAAGKQRQEGKSYIIKDGDIVHFHFNVTSQKKK</sequence>
<dbReference type="InterPro" id="IPR023192">
    <property type="entry name" value="TGS-like_dom_sf"/>
</dbReference>
<dbReference type="Gene3D" id="3.40.50.300">
    <property type="entry name" value="P-loop containing nucleotide triphosphate hydrolases"/>
    <property type="match status" value="1"/>
</dbReference>
<evidence type="ECO:0000313" key="4">
    <source>
        <dbReference type="EMBL" id="KAJ3616948.1"/>
    </source>
</evidence>
<dbReference type="PANTHER" id="PTHR23305:SF7">
    <property type="entry name" value="OBG-TYPE G DOMAIN-CONTAINING PROTEIN"/>
    <property type="match status" value="1"/>
</dbReference>
<dbReference type="InterPro" id="IPR013029">
    <property type="entry name" value="YchF_C"/>
</dbReference>
<evidence type="ECO:0000313" key="5">
    <source>
        <dbReference type="Proteomes" id="UP001168821"/>
    </source>
</evidence>
<dbReference type="Gene3D" id="1.10.150.300">
    <property type="entry name" value="TGS-like domain"/>
    <property type="match status" value="1"/>
</dbReference>
<dbReference type="GO" id="GO:0005524">
    <property type="term" value="F:ATP binding"/>
    <property type="evidence" value="ECO:0007669"/>
    <property type="project" value="UniProtKB-KW"/>
</dbReference>
<feature type="domain" description="TGS" evidence="3">
    <location>
        <begin position="118"/>
        <end position="203"/>
    </location>
</feature>
<dbReference type="InterPro" id="IPR027417">
    <property type="entry name" value="P-loop_NTPase"/>
</dbReference>
<dbReference type="GO" id="GO:0016887">
    <property type="term" value="F:ATP hydrolysis activity"/>
    <property type="evidence" value="ECO:0007669"/>
    <property type="project" value="TreeGrafter"/>
</dbReference>
<evidence type="ECO:0000256" key="1">
    <source>
        <dbReference type="ARBA" id="ARBA00022741"/>
    </source>
</evidence>
<comment type="caution">
    <text evidence="4">The sequence shown here is derived from an EMBL/GenBank/DDBJ whole genome shotgun (WGS) entry which is preliminary data.</text>
</comment>
<dbReference type="GO" id="GO:0005737">
    <property type="term" value="C:cytoplasm"/>
    <property type="evidence" value="ECO:0007669"/>
    <property type="project" value="TreeGrafter"/>
</dbReference>
<dbReference type="EMBL" id="JALNTZ010002556">
    <property type="protein sequence ID" value="KAJ3616948.1"/>
    <property type="molecule type" value="Genomic_DNA"/>
</dbReference>
<dbReference type="Proteomes" id="UP001168821">
    <property type="component" value="Unassembled WGS sequence"/>
</dbReference>
<keyword evidence="5" id="KW-1185">Reference proteome</keyword>
<protein>
    <recommendedName>
        <fullName evidence="3">TGS domain-containing protein</fullName>
    </recommendedName>
</protein>
<dbReference type="SUPFAM" id="SSF52540">
    <property type="entry name" value="P-loop containing nucleoside triphosphate hydrolases"/>
    <property type="match status" value="1"/>
</dbReference>
<keyword evidence="2" id="KW-0067">ATP-binding</keyword>
<evidence type="ECO:0000259" key="3">
    <source>
        <dbReference type="PROSITE" id="PS51880"/>
    </source>
</evidence>
<gene>
    <name evidence="4" type="ORF">Zmor_008923</name>
</gene>
<evidence type="ECO:0000256" key="2">
    <source>
        <dbReference type="ARBA" id="ARBA00022840"/>
    </source>
</evidence>
<reference evidence="4" key="1">
    <citation type="journal article" date="2023" name="G3 (Bethesda)">
        <title>Whole genome assemblies of Zophobas morio and Tenebrio molitor.</title>
        <authorList>
            <person name="Kaur S."/>
            <person name="Stinson S.A."/>
            <person name="diCenzo G.C."/>
        </authorList>
    </citation>
    <scope>NUCLEOTIDE SEQUENCE</scope>
    <source>
        <strain evidence="4">QUZm001</strain>
    </source>
</reference>
<accession>A0AA38HHR6</accession>
<dbReference type="SUPFAM" id="SSF81271">
    <property type="entry name" value="TGS-like"/>
    <property type="match status" value="1"/>
</dbReference>
<proteinExistence type="predicted"/>
<dbReference type="AlphaFoldDB" id="A0AA38HHR6"/>
<dbReference type="PROSITE" id="PS51880">
    <property type="entry name" value="TGS"/>
    <property type="match status" value="1"/>
</dbReference>
<keyword evidence="1" id="KW-0547">Nucleotide-binding</keyword>
<dbReference type="FunFam" id="3.10.20.30:FF:000001">
    <property type="entry name" value="Ribosome-binding ATPase YchF"/>
    <property type="match status" value="1"/>
</dbReference>
<dbReference type="CDD" id="cd04867">
    <property type="entry name" value="TGS_YchF_OLA1"/>
    <property type="match status" value="1"/>
</dbReference>
<name>A0AA38HHR6_9CUCU</name>
<dbReference type="InterPro" id="IPR012676">
    <property type="entry name" value="TGS-like"/>
</dbReference>
<dbReference type="Pfam" id="PF06071">
    <property type="entry name" value="YchF-GTPase_C"/>
    <property type="match status" value="1"/>
</dbReference>
<organism evidence="4 5">
    <name type="scientific">Zophobas morio</name>
    <dbReference type="NCBI Taxonomy" id="2755281"/>
    <lineage>
        <taxon>Eukaryota</taxon>
        <taxon>Metazoa</taxon>
        <taxon>Ecdysozoa</taxon>
        <taxon>Arthropoda</taxon>
        <taxon>Hexapoda</taxon>
        <taxon>Insecta</taxon>
        <taxon>Pterygota</taxon>
        <taxon>Neoptera</taxon>
        <taxon>Endopterygota</taxon>
        <taxon>Coleoptera</taxon>
        <taxon>Polyphaga</taxon>
        <taxon>Cucujiformia</taxon>
        <taxon>Tenebrionidae</taxon>
        <taxon>Zophobas</taxon>
    </lineage>
</organism>
<dbReference type="Gene3D" id="3.10.20.30">
    <property type="match status" value="1"/>
</dbReference>
<dbReference type="InterPro" id="IPR012675">
    <property type="entry name" value="Beta-grasp_dom_sf"/>
</dbReference>
<dbReference type="InterPro" id="IPR004095">
    <property type="entry name" value="TGS"/>
</dbReference>